<dbReference type="InterPro" id="IPR013497">
    <property type="entry name" value="Topo_IA_cen"/>
</dbReference>
<dbReference type="Gene3D" id="1.10.290.10">
    <property type="entry name" value="Topoisomerase I, domain 4"/>
    <property type="match status" value="1"/>
</dbReference>
<dbReference type="AlphaFoldDB" id="A0A6C0IPN3"/>
<keyword evidence="5" id="KW-0238">DNA-binding</keyword>
<accession>A0A6C0IPN3</accession>
<protein>
    <recommendedName>
        <fullName evidence="3">DNA topoisomerase</fullName>
        <ecNumber evidence="3">5.6.2.1</ecNumber>
    </recommendedName>
</protein>
<dbReference type="Gene3D" id="3.40.50.140">
    <property type="match status" value="1"/>
</dbReference>
<evidence type="ECO:0000259" key="7">
    <source>
        <dbReference type="PROSITE" id="PS50880"/>
    </source>
</evidence>
<dbReference type="InterPro" id="IPR013825">
    <property type="entry name" value="Topo_IA_cen_sub2"/>
</dbReference>
<comment type="similarity">
    <text evidence="2">Belongs to the type IA topoisomerase family.</text>
</comment>
<dbReference type="GO" id="GO:0003677">
    <property type="term" value="F:DNA binding"/>
    <property type="evidence" value="ECO:0007669"/>
    <property type="project" value="UniProtKB-KW"/>
</dbReference>
<dbReference type="SUPFAM" id="SSF56712">
    <property type="entry name" value="Prokaryotic type I DNA topoisomerase"/>
    <property type="match status" value="1"/>
</dbReference>
<dbReference type="InterPro" id="IPR003601">
    <property type="entry name" value="Topo_IA_2"/>
</dbReference>
<dbReference type="PRINTS" id="PR00417">
    <property type="entry name" value="PRTPISMRASEI"/>
</dbReference>
<feature type="domain" description="Toprim" evidence="7">
    <location>
        <begin position="2"/>
        <end position="112"/>
    </location>
</feature>
<name>A0A6C0IPN3_9ZZZZ</name>
<dbReference type="PROSITE" id="PS52039">
    <property type="entry name" value="TOPO_IA_2"/>
    <property type="match status" value="1"/>
</dbReference>
<dbReference type="InterPro" id="IPR023405">
    <property type="entry name" value="Topo_IA_core_domain"/>
</dbReference>
<dbReference type="SMART" id="SM00437">
    <property type="entry name" value="TOP1Ac"/>
    <property type="match status" value="1"/>
</dbReference>
<evidence type="ECO:0000256" key="6">
    <source>
        <dbReference type="ARBA" id="ARBA00023235"/>
    </source>
</evidence>
<comment type="catalytic activity">
    <reaction evidence="1">
        <text>ATP-independent breakage of single-stranded DNA, followed by passage and rejoining.</text>
        <dbReference type="EC" id="5.6.2.1"/>
    </reaction>
</comment>
<dbReference type="Pfam" id="PF01751">
    <property type="entry name" value="Toprim"/>
    <property type="match status" value="1"/>
</dbReference>
<keyword evidence="4" id="KW-0799">Topoisomerase</keyword>
<evidence type="ECO:0000256" key="4">
    <source>
        <dbReference type="ARBA" id="ARBA00023029"/>
    </source>
</evidence>
<evidence type="ECO:0000256" key="2">
    <source>
        <dbReference type="ARBA" id="ARBA00009446"/>
    </source>
</evidence>
<evidence type="ECO:0000313" key="9">
    <source>
        <dbReference type="EMBL" id="QHT94952.1"/>
    </source>
</evidence>
<reference evidence="9" key="1">
    <citation type="journal article" date="2020" name="Nature">
        <title>Giant virus diversity and host interactions through global metagenomics.</title>
        <authorList>
            <person name="Schulz F."/>
            <person name="Roux S."/>
            <person name="Paez-Espino D."/>
            <person name="Jungbluth S."/>
            <person name="Walsh D.A."/>
            <person name="Denef V.J."/>
            <person name="McMahon K.D."/>
            <person name="Konstantinidis K.T."/>
            <person name="Eloe-Fadrosh E.A."/>
            <person name="Kyrpides N.C."/>
            <person name="Woyke T."/>
        </authorList>
    </citation>
    <scope>NUCLEOTIDE SEQUENCE</scope>
    <source>
        <strain evidence="9">GVMAG-M-3300024261-37</strain>
    </source>
</reference>
<sequence length="763" mass="88874">MTKLVIVESNAKCKKIESYLGKGYKVVASFGHIRGITDGLKAIDMQNNFTPTYNLLPTKKKYINSLRKSIKSSNEVILATDDDREGEAIAWHICKTFNLPLTTKRIKFREITKSAIKKAIENPGIINMNTFRAQQSRQILDLLVGFKLSPLLWKHISRNSQNGLSAGRCQTPALRLIYDREIEINNSKGEKVYDTLGEFEINKLKYEYKLNHHHTDEKKMEEFLCESVEFVHKLEIKEEKETTKLAPKPFTTSLLQQKSSNELHISPKQTMRLAQTLYENGWITYMRTDCNKYSKEFVGKAEKYIIDKYGNKYTTPSTLEKHILNKTKSNDNTVQEAHEAIRPTDINRCIHSCKPEGKVTEREIRLYKLIWNNTVESLMVDARYNSISSSITSPEKHLYRNTQEQVVFPGWKIVRGYEKENKYYKNLLKVNNKNVKYEKVSSKVTIKNLKSHYSEAKLVQLLEEKGIGRPSTFSSLIDKIQERKYVLKQDVKGKKIECIDFELIKDELEEIEDERVFGNEKNKLVIQHIGIMVLEFLMLHFSNIFEYDYTKNMEDNLDLIENGKMLWHSLCESCNVEIDNLSKKIKKERETYTIDDNHTYMIGKYGPVIKCEIGDNTTWKKIKKDIDLNKLKSGKYKLEDIIDNTSTTNNRNLGKYKEKDVILKKGKYGNYISYNGKNSSIKHIRKEYNIIGIEDIVGVLEGKVSSNPNVIRKISDEISIRKGKYGPYVMYINKDMKKPQFIKIKGIEHEDITLEWVYDNLKY</sequence>
<dbReference type="InterPro" id="IPR000380">
    <property type="entry name" value="Topo_IA"/>
</dbReference>
<feature type="domain" description="Topo IA-type catalytic" evidence="8">
    <location>
        <begin position="127"/>
        <end position="582"/>
    </location>
</feature>
<dbReference type="Pfam" id="PF01131">
    <property type="entry name" value="Topoisom_bac"/>
    <property type="match status" value="1"/>
</dbReference>
<dbReference type="CDD" id="cd00186">
    <property type="entry name" value="TOP1Ac"/>
    <property type="match status" value="1"/>
</dbReference>
<dbReference type="PROSITE" id="PS50880">
    <property type="entry name" value="TOPRIM"/>
    <property type="match status" value="1"/>
</dbReference>
<keyword evidence="6" id="KW-0413">Isomerase</keyword>
<dbReference type="SMART" id="SM00493">
    <property type="entry name" value="TOPRIM"/>
    <property type="match status" value="1"/>
</dbReference>
<dbReference type="Gene3D" id="1.10.460.10">
    <property type="entry name" value="Topoisomerase I, domain 2"/>
    <property type="match status" value="2"/>
</dbReference>
<dbReference type="InterPro" id="IPR006171">
    <property type="entry name" value="TOPRIM_dom"/>
</dbReference>
<dbReference type="PANTHER" id="PTHR42785">
    <property type="entry name" value="DNA TOPOISOMERASE, TYPE IA, CORE"/>
    <property type="match status" value="1"/>
</dbReference>
<evidence type="ECO:0000256" key="3">
    <source>
        <dbReference type="ARBA" id="ARBA00012891"/>
    </source>
</evidence>
<dbReference type="Gene3D" id="2.70.20.10">
    <property type="entry name" value="Topoisomerase I, domain 3"/>
    <property type="match status" value="1"/>
</dbReference>
<dbReference type="InterPro" id="IPR023406">
    <property type="entry name" value="Topo_IA_AS"/>
</dbReference>
<organism evidence="9">
    <name type="scientific">viral metagenome</name>
    <dbReference type="NCBI Taxonomy" id="1070528"/>
    <lineage>
        <taxon>unclassified sequences</taxon>
        <taxon>metagenomes</taxon>
        <taxon>organismal metagenomes</taxon>
    </lineage>
</organism>
<evidence type="ECO:0000259" key="8">
    <source>
        <dbReference type="PROSITE" id="PS52039"/>
    </source>
</evidence>
<dbReference type="EMBL" id="MN740232">
    <property type="protein sequence ID" value="QHT94952.1"/>
    <property type="molecule type" value="Genomic_DNA"/>
</dbReference>
<dbReference type="PANTHER" id="PTHR42785:SF1">
    <property type="entry name" value="DNA TOPOISOMERASE"/>
    <property type="match status" value="1"/>
</dbReference>
<dbReference type="PROSITE" id="PS00396">
    <property type="entry name" value="TOPO_IA_1"/>
    <property type="match status" value="1"/>
</dbReference>
<dbReference type="SMART" id="SM00436">
    <property type="entry name" value="TOP1Bc"/>
    <property type="match status" value="1"/>
</dbReference>
<dbReference type="GO" id="GO:0003917">
    <property type="term" value="F:DNA topoisomerase type I (single strand cut, ATP-independent) activity"/>
    <property type="evidence" value="ECO:0007669"/>
    <property type="project" value="UniProtKB-EC"/>
</dbReference>
<dbReference type="EC" id="5.6.2.1" evidence="3"/>
<dbReference type="InterPro" id="IPR013824">
    <property type="entry name" value="Topo_IA_cen_sub1"/>
</dbReference>
<evidence type="ECO:0000256" key="1">
    <source>
        <dbReference type="ARBA" id="ARBA00000213"/>
    </source>
</evidence>
<evidence type="ECO:0000256" key="5">
    <source>
        <dbReference type="ARBA" id="ARBA00023125"/>
    </source>
</evidence>
<dbReference type="InterPro" id="IPR003602">
    <property type="entry name" value="Topo_IA_DNA-bd_dom"/>
</dbReference>
<dbReference type="GO" id="GO:0006265">
    <property type="term" value="P:DNA topological change"/>
    <property type="evidence" value="ECO:0007669"/>
    <property type="project" value="InterPro"/>
</dbReference>
<dbReference type="InterPro" id="IPR013826">
    <property type="entry name" value="Topo_IA_cen_sub3"/>
</dbReference>
<proteinExistence type="inferred from homology"/>